<gene>
    <name evidence="3" type="ordered locus">MTR_7g406830</name>
</gene>
<feature type="compositionally biased region" description="Low complexity" evidence="1">
    <location>
        <begin position="43"/>
        <end position="64"/>
    </location>
</feature>
<evidence type="ECO:0000313" key="5">
    <source>
        <dbReference type="Proteomes" id="UP000002051"/>
    </source>
</evidence>
<dbReference type="EMBL" id="CM001223">
    <property type="protein sequence ID" value="KEH21483.1"/>
    <property type="molecule type" value="Genomic_DNA"/>
</dbReference>
<name>A0A072TXA4_MEDTR</name>
<protein>
    <submittedName>
        <fullName evidence="3">Transmembrane protein, putative</fullName>
    </submittedName>
</protein>
<dbReference type="AlphaFoldDB" id="A0A072TXA4"/>
<evidence type="ECO:0000256" key="1">
    <source>
        <dbReference type="SAM" id="MobiDB-lite"/>
    </source>
</evidence>
<dbReference type="Proteomes" id="UP000002051">
    <property type="component" value="Unassembled WGS sequence"/>
</dbReference>
<reference evidence="3 5" key="2">
    <citation type="journal article" date="2014" name="BMC Genomics">
        <title>An improved genome release (version Mt4.0) for the model legume Medicago truncatula.</title>
        <authorList>
            <person name="Tang H."/>
            <person name="Krishnakumar V."/>
            <person name="Bidwell S."/>
            <person name="Rosen B."/>
            <person name="Chan A."/>
            <person name="Zhou S."/>
            <person name="Gentzbittel L."/>
            <person name="Childs K.L."/>
            <person name="Yandell M."/>
            <person name="Gundlach H."/>
            <person name="Mayer K.F."/>
            <person name="Schwartz D.C."/>
            <person name="Town C.D."/>
        </authorList>
    </citation>
    <scope>GENOME REANNOTATION</scope>
    <source>
        <strain evidence="3">A17</strain>
        <strain evidence="4 5">cv. Jemalong A17</strain>
    </source>
</reference>
<keyword evidence="2" id="KW-1133">Transmembrane helix</keyword>
<organism evidence="3 5">
    <name type="scientific">Medicago truncatula</name>
    <name type="common">Barrel medic</name>
    <name type="synonym">Medicago tribuloides</name>
    <dbReference type="NCBI Taxonomy" id="3880"/>
    <lineage>
        <taxon>Eukaryota</taxon>
        <taxon>Viridiplantae</taxon>
        <taxon>Streptophyta</taxon>
        <taxon>Embryophyta</taxon>
        <taxon>Tracheophyta</taxon>
        <taxon>Spermatophyta</taxon>
        <taxon>Magnoliopsida</taxon>
        <taxon>eudicotyledons</taxon>
        <taxon>Gunneridae</taxon>
        <taxon>Pentapetalae</taxon>
        <taxon>rosids</taxon>
        <taxon>fabids</taxon>
        <taxon>Fabales</taxon>
        <taxon>Fabaceae</taxon>
        <taxon>Papilionoideae</taxon>
        <taxon>50 kb inversion clade</taxon>
        <taxon>NPAAA clade</taxon>
        <taxon>Hologalegina</taxon>
        <taxon>IRL clade</taxon>
        <taxon>Trifolieae</taxon>
        <taxon>Medicago</taxon>
    </lineage>
</organism>
<feature type="region of interest" description="Disordered" evidence="1">
    <location>
        <begin position="32"/>
        <end position="64"/>
    </location>
</feature>
<evidence type="ECO:0000313" key="3">
    <source>
        <dbReference type="EMBL" id="KEH21483.1"/>
    </source>
</evidence>
<dbReference type="HOGENOM" id="CLU_2430455_0_0_1"/>
<reference evidence="4" key="3">
    <citation type="submission" date="2015-04" db="UniProtKB">
        <authorList>
            <consortium name="EnsemblPlants"/>
        </authorList>
    </citation>
    <scope>IDENTIFICATION</scope>
    <source>
        <strain evidence="4">cv. Jemalong A17</strain>
    </source>
</reference>
<keyword evidence="2" id="KW-0472">Membrane</keyword>
<reference evidence="3 5" key="1">
    <citation type="journal article" date="2011" name="Nature">
        <title>The Medicago genome provides insight into the evolution of rhizobial symbioses.</title>
        <authorList>
            <person name="Young N.D."/>
            <person name="Debelle F."/>
            <person name="Oldroyd G.E."/>
            <person name="Geurts R."/>
            <person name="Cannon S.B."/>
            <person name="Udvardi M.K."/>
            <person name="Benedito V.A."/>
            <person name="Mayer K.F."/>
            <person name="Gouzy J."/>
            <person name="Schoof H."/>
            <person name="Van de Peer Y."/>
            <person name="Proost S."/>
            <person name="Cook D.R."/>
            <person name="Meyers B.C."/>
            <person name="Spannagl M."/>
            <person name="Cheung F."/>
            <person name="De Mita S."/>
            <person name="Krishnakumar V."/>
            <person name="Gundlach H."/>
            <person name="Zhou S."/>
            <person name="Mudge J."/>
            <person name="Bharti A.K."/>
            <person name="Murray J.D."/>
            <person name="Naoumkina M.A."/>
            <person name="Rosen B."/>
            <person name="Silverstein K.A."/>
            <person name="Tang H."/>
            <person name="Rombauts S."/>
            <person name="Zhao P.X."/>
            <person name="Zhou P."/>
            <person name="Barbe V."/>
            <person name="Bardou P."/>
            <person name="Bechner M."/>
            <person name="Bellec A."/>
            <person name="Berger A."/>
            <person name="Berges H."/>
            <person name="Bidwell S."/>
            <person name="Bisseling T."/>
            <person name="Choisne N."/>
            <person name="Couloux A."/>
            <person name="Denny R."/>
            <person name="Deshpande S."/>
            <person name="Dai X."/>
            <person name="Doyle J.J."/>
            <person name="Dudez A.M."/>
            <person name="Farmer A.D."/>
            <person name="Fouteau S."/>
            <person name="Franken C."/>
            <person name="Gibelin C."/>
            <person name="Gish J."/>
            <person name="Goldstein S."/>
            <person name="Gonzalez A.J."/>
            <person name="Green P.J."/>
            <person name="Hallab A."/>
            <person name="Hartog M."/>
            <person name="Hua A."/>
            <person name="Humphray S.J."/>
            <person name="Jeong D.H."/>
            <person name="Jing Y."/>
            <person name="Jocker A."/>
            <person name="Kenton S.M."/>
            <person name="Kim D.J."/>
            <person name="Klee K."/>
            <person name="Lai H."/>
            <person name="Lang C."/>
            <person name="Lin S."/>
            <person name="Macmil S.L."/>
            <person name="Magdelenat G."/>
            <person name="Matthews L."/>
            <person name="McCorrison J."/>
            <person name="Monaghan E.L."/>
            <person name="Mun J.H."/>
            <person name="Najar F.Z."/>
            <person name="Nicholson C."/>
            <person name="Noirot C."/>
            <person name="O'Bleness M."/>
            <person name="Paule C.R."/>
            <person name="Poulain J."/>
            <person name="Prion F."/>
            <person name="Qin B."/>
            <person name="Qu C."/>
            <person name="Retzel E.F."/>
            <person name="Riddle C."/>
            <person name="Sallet E."/>
            <person name="Samain S."/>
            <person name="Samson N."/>
            <person name="Sanders I."/>
            <person name="Saurat O."/>
            <person name="Scarpelli C."/>
            <person name="Schiex T."/>
            <person name="Segurens B."/>
            <person name="Severin A.J."/>
            <person name="Sherrier D.J."/>
            <person name="Shi R."/>
            <person name="Sims S."/>
            <person name="Singer S.R."/>
            <person name="Sinharoy S."/>
            <person name="Sterck L."/>
            <person name="Viollet A."/>
            <person name="Wang B.B."/>
            <person name="Wang K."/>
            <person name="Wang M."/>
            <person name="Wang X."/>
            <person name="Warfsmann J."/>
            <person name="Weissenbach J."/>
            <person name="White D.D."/>
            <person name="White J.D."/>
            <person name="Wiley G.B."/>
            <person name="Wincker P."/>
            <person name="Xing Y."/>
            <person name="Yang L."/>
            <person name="Yao Z."/>
            <person name="Ying F."/>
            <person name="Zhai J."/>
            <person name="Zhou L."/>
            <person name="Zuber A."/>
            <person name="Denarie J."/>
            <person name="Dixon R.A."/>
            <person name="May G.D."/>
            <person name="Schwartz D.C."/>
            <person name="Rogers J."/>
            <person name="Quetier F."/>
            <person name="Town C.D."/>
            <person name="Roe B.A."/>
        </authorList>
    </citation>
    <scope>NUCLEOTIDE SEQUENCE [LARGE SCALE GENOMIC DNA]</scope>
    <source>
        <strain evidence="3">A17</strain>
        <strain evidence="4 5">cv. Jemalong A17</strain>
    </source>
</reference>
<evidence type="ECO:0000313" key="4">
    <source>
        <dbReference type="EnsemblPlants" id="KEH21483"/>
    </source>
</evidence>
<keyword evidence="2 3" id="KW-0812">Transmembrane</keyword>
<feature type="transmembrane region" description="Helical" evidence="2">
    <location>
        <begin position="72"/>
        <end position="90"/>
    </location>
</feature>
<dbReference type="EnsemblPlants" id="KEH21483">
    <property type="protein sequence ID" value="KEH21483"/>
    <property type="gene ID" value="MTR_7g406830"/>
</dbReference>
<evidence type="ECO:0000256" key="2">
    <source>
        <dbReference type="SAM" id="Phobius"/>
    </source>
</evidence>
<accession>A0A072TXA4</accession>
<proteinExistence type="predicted"/>
<sequence length="91" mass="10572">MKKYEAIKSFEENDEDLEMGHENQIHDSATKIINNEERSTMISSSSSSSRKQEQQQHQQQPQTSQRLLSLDVFRGLTVAVFSLYLPYFALF</sequence>
<keyword evidence="5" id="KW-1185">Reference proteome</keyword>